<evidence type="ECO:0000313" key="1">
    <source>
        <dbReference type="EMBL" id="GFD19961.1"/>
    </source>
</evidence>
<name>A0A699UDT0_TANCI</name>
<organism evidence="1">
    <name type="scientific">Tanacetum cinerariifolium</name>
    <name type="common">Dalmatian daisy</name>
    <name type="synonym">Chrysanthemum cinerariifolium</name>
    <dbReference type="NCBI Taxonomy" id="118510"/>
    <lineage>
        <taxon>Eukaryota</taxon>
        <taxon>Viridiplantae</taxon>
        <taxon>Streptophyta</taxon>
        <taxon>Embryophyta</taxon>
        <taxon>Tracheophyta</taxon>
        <taxon>Spermatophyta</taxon>
        <taxon>Magnoliopsida</taxon>
        <taxon>eudicotyledons</taxon>
        <taxon>Gunneridae</taxon>
        <taxon>Pentapetalae</taxon>
        <taxon>asterids</taxon>
        <taxon>campanulids</taxon>
        <taxon>Asterales</taxon>
        <taxon>Asteraceae</taxon>
        <taxon>Asteroideae</taxon>
        <taxon>Anthemideae</taxon>
        <taxon>Anthemidinae</taxon>
        <taxon>Tanacetum</taxon>
    </lineage>
</organism>
<feature type="non-terminal residue" evidence="1">
    <location>
        <position position="1"/>
    </location>
</feature>
<dbReference type="AlphaFoldDB" id="A0A699UDT0"/>
<comment type="caution">
    <text evidence="1">The sequence shown here is derived from an EMBL/GenBank/DDBJ whole genome shotgun (WGS) entry which is preliminary data.</text>
</comment>
<sequence length="49" mass="5338">SELQFDFTYLPPRWGIDPGIILPGRTKTAASVFGAVAGEVEAFNRIELS</sequence>
<gene>
    <name evidence="1" type="ORF">Tci_891930</name>
</gene>
<accession>A0A699UDT0</accession>
<protein>
    <submittedName>
        <fullName evidence="1">Uncharacterized protein</fullName>
    </submittedName>
</protein>
<reference evidence="1" key="1">
    <citation type="journal article" date="2019" name="Sci. Rep.">
        <title>Draft genome of Tanacetum cinerariifolium, the natural source of mosquito coil.</title>
        <authorList>
            <person name="Yamashiro T."/>
            <person name="Shiraishi A."/>
            <person name="Satake H."/>
            <person name="Nakayama K."/>
        </authorList>
    </citation>
    <scope>NUCLEOTIDE SEQUENCE</scope>
</reference>
<dbReference type="EMBL" id="BKCJ011318626">
    <property type="protein sequence ID" value="GFD19961.1"/>
    <property type="molecule type" value="Genomic_DNA"/>
</dbReference>
<proteinExistence type="predicted"/>